<accession>A0ABD0R3F8</accession>
<evidence type="ECO:0000313" key="3">
    <source>
        <dbReference type="Proteomes" id="UP001529510"/>
    </source>
</evidence>
<organism evidence="2 3">
    <name type="scientific">Cirrhinus mrigala</name>
    <name type="common">Mrigala</name>
    <dbReference type="NCBI Taxonomy" id="683832"/>
    <lineage>
        <taxon>Eukaryota</taxon>
        <taxon>Metazoa</taxon>
        <taxon>Chordata</taxon>
        <taxon>Craniata</taxon>
        <taxon>Vertebrata</taxon>
        <taxon>Euteleostomi</taxon>
        <taxon>Actinopterygii</taxon>
        <taxon>Neopterygii</taxon>
        <taxon>Teleostei</taxon>
        <taxon>Ostariophysi</taxon>
        <taxon>Cypriniformes</taxon>
        <taxon>Cyprinidae</taxon>
        <taxon>Labeoninae</taxon>
        <taxon>Labeonini</taxon>
        <taxon>Cirrhinus</taxon>
    </lineage>
</organism>
<keyword evidence="3" id="KW-1185">Reference proteome</keyword>
<feature type="region of interest" description="Disordered" evidence="1">
    <location>
        <begin position="37"/>
        <end position="69"/>
    </location>
</feature>
<reference evidence="2 3" key="1">
    <citation type="submission" date="2024-05" db="EMBL/GenBank/DDBJ databases">
        <title>Genome sequencing and assembly of Indian major carp, Cirrhinus mrigala (Hamilton, 1822).</title>
        <authorList>
            <person name="Mohindra V."/>
            <person name="Chowdhury L.M."/>
            <person name="Lal K."/>
            <person name="Jena J.K."/>
        </authorList>
    </citation>
    <scope>NUCLEOTIDE SEQUENCE [LARGE SCALE GENOMIC DNA]</scope>
    <source>
        <strain evidence="2">CM1030</strain>
        <tissue evidence="2">Blood</tissue>
    </source>
</reference>
<dbReference type="AlphaFoldDB" id="A0ABD0R3F8"/>
<name>A0ABD0R3F8_CIRMR</name>
<evidence type="ECO:0000313" key="2">
    <source>
        <dbReference type="EMBL" id="KAL0192853.1"/>
    </source>
</evidence>
<feature type="non-terminal residue" evidence="2">
    <location>
        <position position="127"/>
    </location>
</feature>
<feature type="non-terminal residue" evidence="2">
    <location>
        <position position="1"/>
    </location>
</feature>
<dbReference type="Proteomes" id="UP001529510">
    <property type="component" value="Unassembled WGS sequence"/>
</dbReference>
<protein>
    <submittedName>
        <fullName evidence="2">Uncharacterized protein</fullName>
    </submittedName>
</protein>
<sequence length="127" mass="14161">MDIEQVITLGLALFLAVKYIFFEQVEMESTLSLKVPNPSSMLSQKWKEVPTSSKPEKTPTPPPVVTKEERDLVIRPLPAPKEPEHKSTFVLGEDEAQEIVDVSEPVISVPAEPRPVEDCLSILKNPD</sequence>
<gene>
    <name evidence="2" type="ORF">M9458_011149</name>
</gene>
<proteinExistence type="predicted"/>
<dbReference type="EMBL" id="JAMKFB020000005">
    <property type="protein sequence ID" value="KAL0192853.1"/>
    <property type="molecule type" value="Genomic_DNA"/>
</dbReference>
<comment type="caution">
    <text evidence="2">The sequence shown here is derived from an EMBL/GenBank/DDBJ whole genome shotgun (WGS) entry which is preliminary data.</text>
</comment>
<evidence type="ECO:0000256" key="1">
    <source>
        <dbReference type="SAM" id="MobiDB-lite"/>
    </source>
</evidence>